<name>A0ABS1Q8Y1_9ACTN</name>
<reference evidence="11 12" key="1">
    <citation type="submission" date="2021-01" db="EMBL/GenBank/DDBJ databases">
        <title>WGS of actinomycetes isolated from Thailand.</title>
        <authorList>
            <person name="Thawai C."/>
        </authorList>
    </citation>
    <scope>NUCLEOTIDE SEQUENCE [LARGE SCALE GENOMIC DNA]</scope>
    <source>
        <strain evidence="11 12">CA3R110</strain>
    </source>
</reference>
<dbReference type="RefSeq" id="WP_201858774.1">
    <property type="nucleotide sequence ID" value="NZ_JAERRG010000093.1"/>
</dbReference>
<dbReference type="Gene3D" id="6.10.140.1830">
    <property type="match status" value="1"/>
</dbReference>
<dbReference type="InterPro" id="IPR014030">
    <property type="entry name" value="Ketoacyl_synth_N"/>
</dbReference>
<dbReference type="SUPFAM" id="SSF55048">
    <property type="entry name" value="Probable ACP-binding domain of malonyl-CoA ACP transacylase"/>
    <property type="match status" value="1"/>
</dbReference>
<dbReference type="InterPro" id="IPR036291">
    <property type="entry name" value="NAD(P)-bd_dom_sf"/>
</dbReference>
<comment type="caution">
    <text evidence="11">The sequence shown here is derived from an EMBL/GenBank/DDBJ whole genome shotgun (WGS) entry which is preliminary data.</text>
</comment>
<dbReference type="PROSITE" id="PS52004">
    <property type="entry name" value="KS3_2"/>
    <property type="match status" value="2"/>
</dbReference>
<feature type="non-terminal residue" evidence="11">
    <location>
        <position position="1792"/>
    </location>
</feature>
<dbReference type="Gene3D" id="3.30.70.3290">
    <property type="match status" value="1"/>
</dbReference>
<dbReference type="InterPro" id="IPR018201">
    <property type="entry name" value="Ketoacyl_synth_AS"/>
</dbReference>
<dbReference type="EMBL" id="JAERRG010000093">
    <property type="protein sequence ID" value="MBL1121034.1"/>
    <property type="molecule type" value="Genomic_DNA"/>
</dbReference>
<feature type="domain" description="Ketosynthase family 3 (KS3)" evidence="10">
    <location>
        <begin position="1639"/>
        <end position="1792"/>
    </location>
</feature>
<feature type="domain" description="Carrier" evidence="9">
    <location>
        <begin position="1536"/>
        <end position="1611"/>
    </location>
</feature>
<dbReference type="SMART" id="SM00823">
    <property type="entry name" value="PKS_PP"/>
    <property type="match status" value="1"/>
</dbReference>
<evidence type="ECO:0000259" key="10">
    <source>
        <dbReference type="PROSITE" id="PS52004"/>
    </source>
</evidence>
<keyword evidence="4" id="KW-0808">Transferase</keyword>
<proteinExistence type="predicted"/>
<dbReference type="SUPFAM" id="SSF51735">
    <property type="entry name" value="NAD(P)-binding Rossmann-fold domains"/>
    <property type="match status" value="2"/>
</dbReference>
<comment type="cofactor">
    <cofactor evidence="1">
        <name>pantetheine 4'-phosphate</name>
        <dbReference type="ChEBI" id="CHEBI:47942"/>
    </cofactor>
</comment>
<dbReference type="Pfam" id="PF02801">
    <property type="entry name" value="Ketoacyl-synt_C"/>
    <property type="match status" value="1"/>
</dbReference>
<dbReference type="Pfam" id="PF00698">
    <property type="entry name" value="Acyl_transf_1"/>
    <property type="match status" value="1"/>
</dbReference>
<evidence type="ECO:0000256" key="6">
    <source>
        <dbReference type="ARBA" id="ARBA00023268"/>
    </source>
</evidence>
<dbReference type="Gene3D" id="1.10.1200.10">
    <property type="entry name" value="ACP-like"/>
    <property type="match status" value="1"/>
</dbReference>
<dbReference type="SMART" id="SM01294">
    <property type="entry name" value="PKS_PP_betabranch"/>
    <property type="match status" value="1"/>
</dbReference>
<keyword evidence="6" id="KW-0511">Multifunctional enzyme</keyword>
<dbReference type="SUPFAM" id="SSF52151">
    <property type="entry name" value="FabD/lysophospholipase-like"/>
    <property type="match status" value="1"/>
</dbReference>
<dbReference type="NCBIfam" id="NF045894">
    <property type="entry name" value="PKS_plus_SDR"/>
    <property type="match status" value="1"/>
</dbReference>
<dbReference type="SUPFAM" id="SSF47336">
    <property type="entry name" value="ACP-like"/>
    <property type="match status" value="1"/>
</dbReference>
<dbReference type="InterPro" id="IPR020841">
    <property type="entry name" value="PKS_Beta-ketoAc_synthase_dom"/>
</dbReference>
<dbReference type="SUPFAM" id="SSF53901">
    <property type="entry name" value="Thiolase-like"/>
    <property type="match status" value="2"/>
</dbReference>
<organism evidence="11 12">
    <name type="scientific">Streptomyces endocoffeicus</name>
    <dbReference type="NCBI Taxonomy" id="2898945"/>
    <lineage>
        <taxon>Bacteria</taxon>
        <taxon>Bacillati</taxon>
        <taxon>Actinomycetota</taxon>
        <taxon>Actinomycetes</taxon>
        <taxon>Kitasatosporales</taxon>
        <taxon>Streptomycetaceae</taxon>
        <taxon>Streptomyces</taxon>
    </lineage>
</organism>
<evidence type="ECO:0000256" key="5">
    <source>
        <dbReference type="ARBA" id="ARBA00023194"/>
    </source>
</evidence>
<dbReference type="Pfam" id="PF00109">
    <property type="entry name" value="ketoacyl-synt"/>
    <property type="match status" value="2"/>
</dbReference>
<dbReference type="InterPro" id="IPR016035">
    <property type="entry name" value="Acyl_Trfase/lysoPLipase"/>
</dbReference>
<dbReference type="SMART" id="SM00825">
    <property type="entry name" value="PKS_KS"/>
    <property type="match status" value="1"/>
</dbReference>
<evidence type="ECO:0000313" key="12">
    <source>
        <dbReference type="Proteomes" id="UP000621510"/>
    </source>
</evidence>
<dbReference type="PANTHER" id="PTHR43775">
    <property type="entry name" value="FATTY ACID SYNTHASE"/>
    <property type="match status" value="1"/>
</dbReference>
<keyword evidence="3" id="KW-0597">Phosphoprotein</keyword>
<feature type="domain" description="Ketosynthase family 3 (KS3)" evidence="10">
    <location>
        <begin position="33"/>
        <end position="459"/>
    </location>
</feature>
<dbReference type="PROSITE" id="PS00606">
    <property type="entry name" value="KS3_1"/>
    <property type="match status" value="1"/>
</dbReference>
<evidence type="ECO:0000256" key="7">
    <source>
        <dbReference type="ARBA" id="ARBA00023315"/>
    </source>
</evidence>
<dbReference type="InterPro" id="IPR009081">
    <property type="entry name" value="PP-bd_ACP"/>
</dbReference>
<dbReference type="Gene3D" id="3.40.47.10">
    <property type="match status" value="2"/>
</dbReference>
<evidence type="ECO:0000256" key="4">
    <source>
        <dbReference type="ARBA" id="ARBA00022679"/>
    </source>
</evidence>
<dbReference type="InterPro" id="IPR013968">
    <property type="entry name" value="PKS_KR"/>
</dbReference>
<dbReference type="CDD" id="cd08952">
    <property type="entry name" value="KR_1_SDR_x"/>
    <property type="match status" value="1"/>
</dbReference>
<evidence type="ECO:0000256" key="3">
    <source>
        <dbReference type="ARBA" id="ARBA00022553"/>
    </source>
</evidence>
<dbReference type="PROSITE" id="PS00012">
    <property type="entry name" value="PHOSPHOPANTETHEINE"/>
    <property type="match status" value="1"/>
</dbReference>
<keyword evidence="12" id="KW-1185">Reference proteome</keyword>
<keyword evidence="5" id="KW-0045">Antibiotic biosynthesis</keyword>
<dbReference type="SMART" id="SM00827">
    <property type="entry name" value="PKS_AT"/>
    <property type="match status" value="1"/>
</dbReference>
<evidence type="ECO:0000256" key="8">
    <source>
        <dbReference type="SAM" id="MobiDB-lite"/>
    </source>
</evidence>
<gene>
    <name evidence="11" type="ORF">JK364_53755</name>
</gene>
<dbReference type="Proteomes" id="UP000621510">
    <property type="component" value="Unassembled WGS sequence"/>
</dbReference>
<feature type="region of interest" description="Disordered" evidence="8">
    <location>
        <begin position="1615"/>
        <end position="1638"/>
    </location>
</feature>
<dbReference type="Gene3D" id="3.40.50.720">
    <property type="entry name" value="NAD(P)-binding Rossmann-like Domain"/>
    <property type="match status" value="1"/>
</dbReference>
<dbReference type="InterPro" id="IPR006162">
    <property type="entry name" value="Ppantetheine_attach_site"/>
</dbReference>
<keyword evidence="7" id="KW-0012">Acyltransferase</keyword>
<dbReference type="CDD" id="cd00833">
    <property type="entry name" value="PKS"/>
    <property type="match status" value="2"/>
</dbReference>
<dbReference type="Pfam" id="PF08990">
    <property type="entry name" value="Docking"/>
    <property type="match status" value="1"/>
</dbReference>
<dbReference type="InterPro" id="IPR041618">
    <property type="entry name" value="PKS_DE"/>
</dbReference>
<dbReference type="InterPro" id="IPR001227">
    <property type="entry name" value="Ac_transferase_dom_sf"/>
</dbReference>
<dbReference type="Pfam" id="PF08659">
    <property type="entry name" value="KR"/>
    <property type="match status" value="1"/>
</dbReference>
<dbReference type="InterPro" id="IPR036736">
    <property type="entry name" value="ACP-like_sf"/>
</dbReference>
<sequence>MSVDEKTLDYLRRATADLRDARGRLRELEDRAHEPIAIVGMACRYPGNAASPDELWTLLANGADALSEFPADRGWELEDLYDPDPGRPGKTYAVSGGFLHDAADFDAEFFGISPREALAMDPQQRLLLETSWEAIETAGINPSALSEAPVGVFIGANGQDYLSRFQDDGEDGDGYLLTGNTASAMSGRLAYVFGLEGPAVTVDTACSSSLVALHQASVALRSGECSMALAGGATVMSTPIAFVEFSRQRGLAADGRCKAFAEAADGTGWGEGVGVLLLERLSDARVRGHRVLAVVRGSAVNQDGASNGLTAPNGPSQERVIRQALANARLSAADVDAVEGHGTGTKLGDPIEAHALLATYGQGREDGRPLWLGALKSNIGHTQAAAGVGGVIKMVMALNREMLPRTLHVDQPSSHVDWGAGAVELLAEPVAWPRGERVRRAGVSSFGVSGTNAHVLLEEAPVDESVEVEVSAAGGGVTPWVVSGRSAGALAAQASRLLEHVSAAQADGGVDVVGMGRALVGSRAVFEHRAVVFGSDVEELTAGLAALVEGKSVGGAGGVVVGRVRSGRVAVLFSGQGSQRAGMGRELYEAFPVFAAAFDEVCARFDVLLDRPLKDVVFADAAAPDGEGLLDRTVFTQAGLFALEVGLFRLMESFGVRVDFLAGHSIGEVVAAYVAGVWSLEDACTLVAARGQLMQGLPAGGAMASVQAGAEEMGQALEDLRGGSGLGGVVEVAAVNGPDQVVVSGAEAAVARVADHWRGLGRKVKSLRVGHGFHSALMEPMLDGFRQVLEGLSFAPPRLTVISNVTGRPAEAQEVCSPEYWVRHVRQAVLFGPGVEWLAEDGQVTRFVELGPDGVLTAMTHNCLASVRQTRTDNESDPGAEPEIIPSLRRDQPAVNAVLTCLARQFTTGTPIDWTPALGGSDSNVPQAHLDLPTYAFQRRRYWPETQPTVVEGPTTAASAKESRFWSAVEEEDAEAVSALLGLAGDEREPGFHEVLPVLADWHRRENRRSTVNDWRYRVVWKPIVETGASGGADPTHTGTWLAVVPAGSRGMTTWVHDALTVLARSGVSVVRIEVSASDGADRAALAEDIRAAVARHDAEEGTEGGTASVAGVLSFLALDEAPGPVHQAAPAGAAATLALVHALSDLDMDLPLWLMTRGAVAVGRSDVLPSPLQSMVWGLGRVIGLEHPQWWGGLIDLPDVLDDRAARRWLAALASSAGEDQVAIRTSGAFVRRLVRARTGESSAAFGGARRPRGTVLITGGTGALGGHVARWLAEAGAAHLLLVSRRGPAAPGAAELVAELEAAGVSVTVAACDVADREAVRTLLATLPGEHPLSAIVHTAGSGGDLRPVVETGSESFADVLDAKVTGARCLHELTREMELDAFVLFSSAAATWGSGGQGSYAAANAYLDALAEHRRALGLAGTSIAWGAWADAGMAVVDAAEEMVRRRGLRSMPPELAVVALQQTWDADEASVTVADVDWERFVPGFTAARTRPLLMDLPEAARALEETRSSAGENTSAWLTQLTEASVEERERLLLELVRAHVAAVLNYGDAGDIAASRALKDLGFDSLTAVELRNRLNAVTGLALPTTVVFDHPTPAALVAHLRVQLFGEGEGETSGRRPLATTPGGQAEDDAGTDPVVIVGAACRYPGGSGSPEQLWDLVAGGVDAISGFPSDRGWDLENLYDPDPDRSGKTYAMNGGFLDDVAGFDAEFFGISPREASAMDPQQRLLLETSWEAIETAGINPSELTGTPVGVFIGANNQDYLTRFSTVPSGADGYVMTGNTASVMS</sequence>
<evidence type="ECO:0000256" key="1">
    <source>
        <dbReference type="ARBA" id="ARBA00001957"/>
    </source>
</evidence>
<dbReference type="PANTHER" id="PTHR43775:SF51">
    <property type="entry name" value="INACTIVE PHENOLPHTHIOCEROL SYNTHESIS POLYKETIDE SYNTHASE TYPE I PKS1-RELATED"/>
    <property type="match status" value="1"/>
</dbReference>
<evidence type="ECO:0000256" key="2">
    <source>
        <dbReference type="ARBA" id="ARBA00022450"/>
    </source>
</evidence>
<protein>
    <submittedName>
        <fullName evidence="11">SDR family NAD(P)-dependent oxidoreductase</fullName>
    </submittedName>
</protein>
<dbReference type="InterPro" id="IPR015083">
    <property type="entry name" value="NorB/c/GfsB-D-like_docking"/>
</dbReference>
<dbReference type="PROSITE" id="PS50075">
    <property type="entry name" value="CARRIER"/>
    <property type="match status" value="1"/>
</dbReference>
<dbReference type="Pfam" id="PF18369">
    <property type="entry name" value="PKS_DE"/>
    <property type="match status" value="1"/>
</dbReference>
<dbReference type="InterPro" id="IPR016039">
    <property type="entry name" value="Thiolase-like"/>
</dbReference>
<dbReference type="InterPro" id="IPR032821">
    <property type="entry name" value="PKS_assoc"/>
</dbReference>
<dbReference type="InterPro" id="IPR020806">
    <property type="entry name" value="PKS_PP-bd"/>
</dbReference>
<dbReference type="InterPro" id="IPR014043">
    <property type="entry name" value="Acyl_transferase_dom"/>
</dbReference>
<dbReference type="InterPro" id="IPR014031">
    <property type="entry name" value="Ketoacyl_synth_C"/>
</dbReference>
<dbReference type="Pfam" id="PF16197">
    <property type="entry name" value="KAsynt_C_assoc"/>
    <property type="match status" value="1"/>
</dbReference>
<dbReference type="InterPro" id="IPR057326">
    <property type="entry name" value="KR_dom"/>
</dbReference>
<accession>A0ABS1Q8Y1</accession>
<dbReference type="Pfam" id="PF00550">
    <property type="entry name" value="PP-binding"/>
    <property type="match status" value="1"/>
</dbReference>
<dbReference type="Gene3D" id="3.40.366.10">
    <property type="entry name" value="Malonyl-Coenzyme A Acyl Carrier Protein, domain 2"/>
    <property type="match status" value="1"/>
</dbReference>
<evidence type="ECO:0000313" key="11">
    <source>
        <dbReference type="EMBL" id="MBL1121034.1"/>
    </source>
</evidence>
<keyword evidence="2" id="KW-0596">Phosphopantetheine</keyword>
<evidence type="ECO:0000259" key="9">
    <source>
        <dbReference type="PROSITE" id="PS50075"/>
    </source>
</evidence>
<dbReference type="InterPro" id="IPR016036">
    <property type="entry name" value="Malonyl_transacylase_ACP-bd"/>
</dbReference>
<dbReference type="SMART" id="SM00822">
    <property type="entry name" value="PKS_KR"/>
    <property type="match status" value="1"/>
</dbReference>
<dbReference type="InterPro" id="IPR050091">
    <property type="entry name" value="PKS_NRPS_Biosynth_Enz"/>
</dbReference>